<dbReference type="PROSITE" id="PS50994">
    <property type="entry name" value="INTEGRASE"/>
    <property type="match status" value="1"/>
</dbReference>
<dbReference type="InterPro" id="IPR036397">
    <property type="entry name" value="RNaseH_sf"/>
</dbReference>
<accession>A0ABQ9HKH5</accession>
<dbReference type="PANTHER" id="PTHR37984">
    <property type="entry name" value="PROTEIN CBG26694"/>
    <property type="match status" value="1"/>
</dbReference>
<evidence type="ECO:0000259" key="2">
    <source>
        <dbReference type="PROSITE" id="PS50994"/>
    </source>
</evidence>
<dbReference type="Gene3D" id="1.10.340.70">
    <property type="match status" value="1"/>
</dbReference>
<dbReference type="EMBL" id="JARBHB010000004">
    <property type="protein sequence ID" value="KAJ8884854.1"/>
    <property type="molecule type" value="Genomic_DNA"/>
</dbReference>
<gene>
    <name evidence="3" type="ORF">PR048_011050</name>
</gene>
<sequence length="238" mass="26967">MQMQMQMHFHISQSQGTRGSGILFNDEPPELLLTHNEVRGAQYNDSVLTKVIGWEKQGWPKMVAEPSIRPYFRIREELSLMNNCLTCGNRVVVLDLLHDQHTGIVRMKMLARSSVWWPTMDNDICEKLQVCEACQCTQNRVHANFLLVCDHYSKWVNAWIMSSTIASKVIEKLRSSFSIFGILSTLITDNGPPLNSDEFMKFCKGNGIQVLKSPPYQPQSNGLAEGVDDKACPTKTCN</sequence>
<dbReference type="InterPro" id="IPR012337">
    <property type="entry name" value="RNaseH-like_sf"/>
</dbReference>
<dbReference type="Proteomes" id="UP001159363">
    <property type="component" value="Chromosome X"/>
</dbReference>
<dbReference type="Pfam" id="PF00665">
    <property type="entry name" value="rve"/>
    <property type="match status" value="1"/>
</dbReference>
<feature type="domain" description="Integrase catalytic" evidence="2">
    <location>
        <begin position="112"/>
        <end position="225"/>
    </location>
</feature>
<name>A0ABQ9HKH5_9NEOP</name>
<proteinExistence type="predicted"/>
<keyword evidence="4" id="KW-1185">Reference proteome</keyword>
<dbReference type="SUPFAM" id="SSF53098">
    <property type="entry name" value="Ribonuclease H-like"/>
    <property type="match status" value="1"/>
</dbReference>
<dbReference type="InterPro" id="IPR050951">
    <property type="entry name" value="Retrovirus_Pol_polyprotein"/>
</dbReference>
<evidence type="ECO:0000256" key="1">
    <source>
        <dbReference type="ARBA" id="ARBA00012493"/>
    </source>
</evidence>
<dbReference type="InterPro" id="IPR041588">
    <property type="entry name" value="Integrase_H2C2"/>
</dbReference>
<evidence type="ECO:0000313" key="3">
    <source>
        <dbReference type="EMBL" id="KAJ8884854.1"/>
    </source>
</evidence>
<dbReference type="PANTHER" id="PTHR37984:SF5">
    <property type="entry name" value="PROTEIN NYNRIN-LIKE"/>
    <property type="match status" value="1"/>
</dbReference>
<comment type="caution">
    <text evidence="3">The sequence shown here is derived from an EMBL/GenBank/DDBJ whole genome shotgun (WGS) entry which is preliminary data.</text>
</comment>
<dbReference type="EC" id="2.7.7.49" evidence="1"/>
<evidence type="ECO:0000313" key="4">
    <source>
        <dbReference type="Proteomes" id="UP001159363"/>
    </source>
</evidence>
<reference evidence="3 4" key="1">
    <citation type="submission" date="2023-02" db="EMBL/GenBank/DDBJ databases">
        <title>LHISI_Scaffold_Assembly.</title>
        <authorList>
            <person name="Stuart O.P."/>
            <person name="Cleave R."/>
            <person name="Magrath M.J.L."/>
            <person name="Mikheyev A.S."/>
        </authorList>
    </citation>
    <scope>NUCLEOTIDE SEQUENCE [LARGE SCALE GENOMIC DNA]</scope>
    <source>
        <strain evidence="3">Daus_M_001</strain>
        <tissue evidence="3">Leg muscle</tissue>
    </source>
</reference>
<protein>
    <recommendedName>
        <fullName evidence="1">RNA-directed DNA polymerase</fullName>
        <ecNumber evidence="1">2.7.7.49</ecNumber>
    </recommendedName>
</protein>
<dbReference type="Pfam" id="PF17921">
    <property type="entry name" value="Integrase_H2C2"/>
    <property type="match status" value="1"/>
</dbReference>
<dbReference type="InterPro" id="IPR001584">
    <property type="entry name" value="Integrase_cat-core"/>
</dbReference>
<organism evidence="3 4">
    <name type="scientific">Dryococelus australis</name>
    <dbReference type="NCBI Taxonomy" id="614101"/>
    <lineage>
        <taxon>Eukaryota</taxon>
        <taxon>Metazoa</taxon>
        <taxon>Ecdysozoa</taxon>
        <taxon>Arthropoda</taxon>
        <taxon>Hexapoda</taxon>
        <taxon>Insecta</taxon>
        <taxon>Pterygota</taxon>
        <taxon>Neoptera</taxon>
        <taxon>Polyneoptera</taxon>
        <taxon>Phasmatodea</taxon>
        <taxon>Verophasmatodea</taxon>
        <taxon>Anareolatae</taxon>
        <taxon>Phasmatidae</taxon>
        <taxon>Eurycanthinae</taxon>
        <taxon>Dryococelus</taxon>
    </lineage>
</organism>
<dbReference type="Gene3D" id="3.30.420.10">
    <property type="entry name" value="Ribonuclease H-like superfamily/Ribonuclease H"/>
    <property type="match status" value="1"/>
</dbReference>